<reference evidence="1 2" key="1">
    <citation type="journal article" date="2016" name="Mol. Biol. Evol.">
        <title>Comparative Genomics of Early-Diverging Mushroom-Forming Fungi Provides Insights into the Origins of Lignocellulose Decay Capabilities.</title>
        <authorList>
            <person name="Nagy L.G."/>
            <person name="Riley R."/>
            <person name="Tritt A."/>
            <person name="Adam C."/>
            <person name="Daum C."/>
            <person name="Floudas D."/>
            <person name="Sun H."/>
            <person name="Yadav J.S."/>
            <person name="Pangilinan J."/>
            <person name="Larsson K.H."/>
            <person name="Matsuura K."/>
            <person name="Barry K."/>
            <person name="Labutti K."/>
            <person name="Kuo R."/>
            <person name="Ohm R.A."/>
            <person name="Bhattacharya S.S."/>
            <person name="Shirouzu T."/>
            <person name="Yoshinaga Y."/>
            <person name="Martin F.M."/>
            <person name="Grigoriev I.V."/>
            <person name="Hibbett D.S."/>
        </authorList>
    </citation>
    <scope>NUCLEOTIDE SEQUENCE [LARGE SCALE GENOMIC DNA]</scope>
    <source>
        <strain evidence="1 2">93-53</strain>
    </source>
</reference>
<dbReference type="RefSeq" id="XP_040766038.1">
    <property type="nucleotide sequence ID" value="XM_040903108.1"/>
</dbReference>
<accession>A0A165F3E9</accession>
<organism evidence="1 2">
    <name type="scientific">Laetiporus sulphureus 93-53</name>
    <dbReference type="NCBI Taxonomy" id="1314785"/>
    <lineage>
        <taxon>Eukaryota</taxon>
        <taxon>Fungi</taxon>
        <taxon>Dikarya</taxon>
        <taxon>Basidiomycota</taxon>
        <taxon>Agaricomycotina</taxon>
        <taxon>Agaricomycetes</taxon>
        <taxon>Polyporales</taxon>
        <taxon>Laetiporus</taxon>
    </lineage>
</organism>
<dbReference type="EMBL" id="KV427615">
    <property type="protein sequence ID" value="KZT08298.1"/>
    <property type="molecule type" value="Genomic_DNA"/>
</dbReference>
<dbReference type="Proteomes" id="UP000076871">
    <property type="component" value="Unassembled WGS sequence"/>
</dbReference>
<proteinExistence type="predicted"/>
<dbReference type="GeneID" id="63820139"/>
<sequence length="81" mass="9217">MCNLHTEGYKYGCGHYIIENKKAKIDCGNPYCIHSKAHRNPCRECTCEKFYGPDLSETVLGIRPGFCPECKPWYKGQNGGR</sequence>
<gene>
    <name evidence="1" type="ORF">LAESUDRAFT_60498</name>
</gene>
<dbReference type="AlphaFoldDB" id="A0A165F3E9"/>
<name>A0A165F3E9_9APHY</name>
<evidence type="ECO:0000313" key="2">
    <source>
        <dbReference type="Proteomes" id="UP000076871"/>
    </source>
</evidence>
<keyword evidence="2" id="KW-1185">Reference proteome</keyword>
<evidence type="ECO:0000313" key="1">
    <source>
        <dbReference type="EMBL" id="KZT08298.1"/>
    </source>
</evidence>
<protein>
    <submittedName>
        <fullName evidence="1">Uncharacterized protein</fullName>
    </submittedName>
</protein>
<dbReference type="InParanoid" id="A0A165F3E9"/>
<dbReference type="OrthoDB" id="2840428at2759"/>